<name>A0A266QBI3_9GAMM</name>
<dbReference type="PROSITE" id="PS51755">
    <property type="entry name" value="OMPR_PHOB"/>
    <property type="match status" value="1"/>
</dbReference>
<evidence type="ECO:0000256" key="2">
    <source>
        <dbReference type="ARBA" id="ARBA00022490"/>
    </source>
</evidence>
<dbReference type="InterPro" id="IPR039420">
    <property type="entry name" value="WalR-like"/>
</dbReference>
<dbReference type="Gene3D" id="6.10.250.690">
    <property type="match status" value="1"/>
</dbReference>
<dbReference type="EMBL" id="NHNI01000001">
    <property type="protein sequence ID" value="OZY86731.1"/>
    <property type="molecule type" value="Genomic_DNA"/>
</dbReference>
<dbReference type="InterPro" id="IPR001789">
    <property type="entry name" value="Sig_transdc_resp-reg_receiver"/>
</dbReference>
<dbReference type="InterPro" id="IPR001867">
    <property type="entry name" value="OmpR/PhoB-type_DNA-bd"/>
</dbReference>
<keyword evidence="6 9" id="KW-0238">DNA-binding</keyword>
<dbReference type="SMART" id="SM00448">
    <property type="entry name" value="REC"/>
    <property type="match status" value="1"/>
</dbReference>
<evidence type="ECO:0000256" key="4">
    <source>
        <dbReference type="ARBA" id="ARBA00023012"/>
    </source>
</evidence>
<organism evidence="12 13">
    <name type="scientific">Cellvibrio mixtus</name>
    <dbReference type="NCBI Taxonomy" id="39650"/>
    <lineage>
        <taxon>Bacteria</taxon>
        <taxon>Pseudomonadati</taxon>
        <taxon>Pseudomonadota</taxon>
        <taxon>Gammaproteobacteria</taxon>
        <taxon>Cellvibrionales</taxon>
        <taxon>Cellvibrionaceae</taxon>
        <taxon>Cellvibrio</taxon>
    </lineage>
</organism>
<dbReference type="STRING" id="1209072.GCA_000766945_01506"/>
<dbReference type="InterPro" id="IPR016032">
    <property type="entry name" value="Sig_transdc_resp-reg_C-effctor"/>
</dbReference>
<keyword evidence="3 8" id="KW-0597">Phosphoprotein</keyword>
<dbReference type="CDD" id="cd00383">
    <property type="entry name" value="trans_reg_C"/>
    <property type="match status" value="1"/>
</dbReference>
<keyword evidence="5" id="KW-0805">Transcription regulation</keyword>
<feature type="domain" description="OmpR/PhoB-type" evidence="11">
    <location>
        <begin position="135"/>
        <end position="234"/>
    </location>
</feature>
<keyword evidence="2" id="KW-0963">Cytoplasm</keyword>
<gene>
    <name evidence="12" type="ORF">CBP51_06885</name>
</gene>
<dbReference type="GO" id="GO:0000156">
    <property type="term" value="F:phosphorelay response regulator activity"/>
    <property type="evidence" value="ECO:0007669"/>
    <property type="project" value="TreeGrafter"/>
</dbReference>
<dbReference type="RefSeq" id="WP_094984336.1">
    <property type="nucleotide sequence ID" value="NZ_NHNI01000001.1"/>
</dbReference>
<sequence length="238" mass="27354">MNTNIQTDILLVEDDASLAEWILQYLRGHNYQMHHITRGDQVLASVKQQPPALIILDVMLPYKNGFDLCRELRGFYTGPILMLTACGEEADEILGLELGANDYLTKPVRPRVLLARIKALLRRESAEPMDTHAPEGQLQFGQLKILRDAKSVFYGNEIIPVTANEFDVLWLLASHAGKVIRREELVTQLRGIEYDGFDRSIDIRISRLRKKLFDNTEQPYRIKTIWAKGYLFSPEAWE</sequence>
<keyword evidence="4" id="KW-0902">Two-component regulatory system</keyword>
<accession>A0A266QBI3</accession>
<keyword evidence="7" id="KW-0804">Transcription</keyword>
<dbReference type="Gene3D" id="3.40.50.2300">
    <property type="match status" value="1"/>
</dbReference>
<reference evidence="13" key="1">
    <citation type="submission" date="2017-05" db="EMBL/GenBank/DDBJ databases">
        <authorList>
            <person name="Barney B.M."/>
        </authorList>
    </citation>
    <scope>NUCLEOTIDE SEQUENCE [LARGE SCALE GENOMIC DNA]</scope>
    <source>
        <strain evidence="13">PSBB022</strain>
    </source>
</reference>
<evidence type="ECO:0000259" key="11">
    <source>
        <dbReference type="PROSITE" id="PS51755"/>
    </source>
</evidence>
<dbReference type="GO" id="GO:0006355">
    <property type="term" value="P:regulation of DNA-templated transcription"/>
    <property type="evidence" value="ECO:0007669"/>
    <property type="project" value="InterPro"/>
</dbReference>
<dbReference type="GO" id="GO:0032993">
    <property type="term" value="C:protein-DNA complex"/>
    <property type="evidence" value="ECO:0007669"/>
    <property type="project" value="TreeGrafter"/>
</dbReference>
<dbReference type="InterPro" id="IPR011006">
    <property type="entry name" value="CheY-like_superfamily"/>
</dbReference>
<dbReference type="Gene3D" id="1.10.10.10">
    <property type="entry name" value="Winged helix-like DNA-binding domain superfamily/Winged helix DNA-binding domain"/>
    <property type="match status" value="1"/>
</dbReference>
<dbReference type="GO" id="GO:0005829">
    <property type="term" value="C:cytosol"/>
    <property type="evidence" value="ECO:0007669"/>
    <property type="project" value="TreeGrafter"/>
</dbReference>
<evidence type="ECO:0000259" key="10">
    <source>
        <dbReference type="PROSITE" id="PS50110"/>
    </source>
</evidence>
<dbReference type="PROSITE" id="PS50110">
    <property type="entry name" value="RESPONSE_REGULATORY"/>
    <property type="match status" value="1"/>
</dbReference>
<dbReference type="SUPFAM" id="SSF46894">
    <property type="entry name" value="C-terminal effector domain of the bipartite response regulators"/>
    <property type="match status" value="1"/>
</dbReference>
<evidence type="ECO:0000256" key="8">
    <source>
        <dbReference type="PROSITE-ProRule" id="PRU00169"/>
    </source>
</evidence>
<evidence type="ECO:0000313" key="13">
    <source>
        <dbReference type="Proteomes" id="UP000216101"/>
    </source>
</evidence>
<dbReference type="FunFam" id="1.10.10.10:FF:000099">
    <property type="entry name" value="Two-component system response regulator TorR"/>
    <property type="match status" value="1"/>
</dbReference>
<protein>
    <submittedName>
        <fullName evidence="12">DNA-binding response regulator</fullName>
    </submittedName>
</protein>
<evidence type="ECO:0000256" key="3">
    <source>
        <dbReference type="ARBA" id="ARBA00022553"/>
    </source>
</evidence>
<dbReference type="SUPFAM" id="SSF52172">
    <property type="entry name" value="CheY-like"/>
    <property type="match status" value="1"/>
</dbReference>
<proteinExistence type="predicted"/>
<dbReference type="PANTHER" id="PTHR48111:SF47">
    <property type="entry name" value="TRANSCRIPTIONAL REGULATORY PROTEIN RSTA"/>
    <property type="match status" value="1"/>
</dbReference>
<dbReference type="Proteomes" id="UP000216101">
    <property type="component" value="Unassembled WGS sequence"/>
</dbReference>
<feature type="modified residue" description="4-aspartylphosphate" evidence="8">
    <location>
        <position position="57"/>
    </location>
</feature>
<comment type="subcellular location">
    <subcellularLocation>
        <location evidence="1">Cytoplasm</location>
    </subcellularLocation>
</comment>
<evidence type="ECO:0000256" key="6">
    <source>
        <dbReference type="ARBA" id="ARBA00023125"/>
    </source>
</evidence>
<evidence type="ECO:0000256" key="1">
    <source>
        <dbReference type="ARBA" id="ARBA00004496"/>
    </source>
</evidence>
<feature type="domain" description="Response regulatory" evidence="10">
    <location>
        <begin position="8"/>
        <end position="121"/>
    </location>
</feature>
<dbReference type="SMART" id="SM00862">
    <property type="entry name" value="Trans_reg_C"/>
    <property type="match status" value="1"/>
</dbReference>
<feature type="DNA-binding region" description="OmpR/PhoB-type" evidence="9">
    <location>
        <begin position="135"/>
        <end position="234"/>
    </location>
</feature>
<evidence type="ECO:0000256" key="5">
    <source>
        <dbReference type="ARBA" id="ARBA00023015"/>
    </source>
</evidence>
<dbReference type="InterPro" id="IPR036388">
    <property type="entry name" value="WH-like_DNA-bd_sf"/>
</dbReference>
<comment type="caution">
    <text evidence="12">The sequence shown here is derived from an EMBL/GenBank/DDBJ whole genome shotgun (WGS) entry which is preliminary data.</text>
</comment>
<dbReference type="GO" id="GO:0000976">
    <property type="term" value="F:transcription cis-regulatory region binding"/>
    <property type="evidence" value="ECO:0007669"/>
    <property type="project" value="TreeGrafter"/>
</dbReference>
<evidence type="ECO:0000313" key="12">
    <source>
        <dbReference type="EMBL" id="OZY86731.1"/>
    </source>
</evidence>
<evidence type="ECO:0000256" key="7">
    <source>
        <dbReference type="ARBA" id="ARBA00023163"/>
    </source>
</evidence>
<dbReference type="Pfam" id="PF00072">
    <property type="entry name" value="Response_reg"/>
    <property type="match status" value="1"/>
</dbReference>
<evidence type="ECO:0000256" key="9">
    <source>
        <dbReference type="PROSITE-ProRule" id="PRU01091"/>
    </source>
</evidence>
<dbReference type="Pfam" id="PF00486">
    <property type="entry name" value="Trans_reg_C"/>
    <property type="match status" value="1"/>
</dbReference>
<dbReference type="PANTHER" id="PTHR48111">
    <property type="entry name" value="REGULATOR OF RPOS"/>
    <property type="match status" value="1"/>
</dbReference>
<keyword evidence="13" id="KW-1185">Reference proteome</keyword>
<dbReference type="AlphaFoldDB" id="A0A266QBI3"/>